<reference evidence="2" key="1">
    <citation type="submission" date="2016-11" db="UniProtKB">
        <authorList>
            <consortium name="WormBaseParasite"/>
        </authorList>
    </citation>
    <scope>IDENTIFICATION</scope>
    <source>
        <strain evidence="2">KR3021</strain>
    </source>
</reference>
<dbReference type="Proteomes" id="UP000095286">
    <property type="component" value="Unplaced"/>
</dbReference>
<sequence>MIGYSHVLLIFLIASSSIVHAWICPVPPEMNFPNLFTQGYYDADHLQRVELYIKGKGCESNNSVGTHFKLGNVFWRPGFEKDEIRVTGNADSTSCLGFVVMRTYKNKEYLVAYLEGEIPQQDKVNEFINGTIFTEHRDYEDNCLANTQTWNDSYCDGICFKRTETFPELQRQGMFDLNMIKTVWIRQRLGLCEFVESYDFYYLIHRVAFRKKFPSGEIRFTQFIDRTACPGQNLYQMTNGEFVEVIDISELPVQLIESVLEAQLHKNILN</sequence>
<evidence type="ECO:0000313" key="1">
    <source>
        <dbReference type="Proteomes" id="UP000095286"/>
    </source>
</evidence>
<evidence type="ECO:0000313" key="2">
    <source>
        <dbReference type="WBParaSite" id="RSKR_0000964900.1"/>
    </source>
</evidence>
<name>A0AC35UB48_9BILA</name>
<protein>
    <submittedName>
        <fullName evidence="2">Uncharacterized protein</fullName>
    </submittedName>
</protein>
<accession>A0AC35UB48</accession>
<proteinExistence type="predicted"/>
<organism evidence="1 2">
    <name type="scientific">Rhabditophanes sp. KR3021</name>
    <dbReference type="NCBI Taxonomy" id="114890"/>
    <lineage>
        <taxon>Eukaryota</taxon>
        <taxon>Metazoa</taxon>
        <taxon>Ecdysozoa</taxon>
        <taxon>Nematoda</taxon>
        <taxon>Chromadorea</taxon>
        <taxon>Rhabditida</taxon>
        <taxon>Tylenchina</taxon>
        <taxon>Panagrolaimomorpha</taxon>
        <taxon>Strongyloidoidea</taxon>
        <taxon>Alloionematidae</taxon>
        <taxon>Rhabditophanes</taxon>
    </lineage>
</organism>
<dbReference type="WBParaSite" id="RSKR_0000964900.1">
    <property type="protein sequence ID" value="RSKR_0000964900.1"/>
    <property type="gene ID" value="RSKR_0000964900"/>
</dbReference>